<sequence>MAHGLVLSGVNFIWVIRCDAIEVLSHPSIGGFITHRGWNSVLESLRCNGVPLLCFPLRGDQIANRKIVVDDWRIVLNLAIDKVGSSGEDHTFDERKLD</sequence>
<feature type="chain" id="PRO_5041656823" evidence="2">
    <location>
        <begin position="21"/>
        <end position="98"/>
    </location>
</feature>
<evidence type="ECO:0000256" key="1">
    <source>
        <dbReference type="ARBA" id="ARBA00022679"/>
    </source>
</evidence>
<evidence type="ECO:0000313" key="3">
    <source>
        <dbReference type="EMBL" id="GMN64316.1"/>
    </source>
</evidence>
<proteinExistence type="predicted"/>
<keyword evidence="2" id="KW-0732">Signal</keyword>
<name>A0AA88DYT5_FICCA</name>
<accession>A0AA88DYT5</accession>
<dbReference type="SUPFAM" id="SSF53756">
    <property type="entry name" value="UDP-Glycosyltransferase/glycogen phosphorylase"/>
    <property type="match status" value="1"/>
</dbReference>
<dbReference type="Pfam" id="PF00201">
    <property type="entry name" value="UDPGT"/>
    <property type="match status" value="1"/>
</dbReference>
<dbReference type="PANTHER" id="PTHR48045:SF39">
    <property type="entry name" value="UDP-GLYCOSYLTRANSFERASE 86A1-LIKE"/>
    <property type="match status" value="1"/>
</dbReference>
<dbReference type="InterPro" id="IPR002213">
    <property type="entry name" value="UDP_glucos_trans"/>
</dbReference>
<gene>
    <name evidence="3" type="ORF">TIFTF001_033393</name>
</gene>
<reference evidence="3" key="1">
    <citation type="submission" date="2023-07" db="EMBL/GenBank/DDBJ databases">
        <title>draft genome sequence of fig (Ficus carica).</title>
        <authorList>
            <person name="Takahashi T."/>
            <person name="Nishimura K."/>
        </authorList>
    </citation>
    <scope>NUCLEOTIDE SEQUENCE</scope>
</reference>
<organism evidence="3 4">
    <name type="scientific">Ficus carica</name>
    <name type="common">Common fig</name>
    <dbReference type="NCBI Taxonomy" id="3494"/>
    <lineage>
        <taxon>Eukaryota</taxon>
        <taxon>Viridiplantae</taxon>
        <taxon>Streptophyta</taxon>
        <taxon>Embryophyta</taxon>
        <taxon>Tracheophyta</taxon>
        <taxon>Spermatophyta</taxon>
        <taxon>Magnoliopsida</taxon>
        <taxon>eudicotyledons</taxon>
        <taxon>Gunneridae</taxon>
        <taxon>Pentapetalae</taxon>
        <taxon>rosids</taxon>
        <taxon>fabids</taxon>
        <taxon>Rosales</taxon>
        <taxon>Moraceae</taxon>
        <taxon>Ficeae</taxon>
        <taxon>Ficus</taxon>
    </lineage>
</organism>
<comment type="caution">
    <text evidence="3">The sequence shown here is derived from an EMBL/GenBank/DDBJ whole genome shotgun (WGS) entry which is preliminary data.</text>
</comment>
<evidence type="ECO:0000256" key="2">
    <source>
        <dbReference type="SAM" id="SignalP"/>
    </source>
</evidence>
<keyword evidence="1" id="KW-0808">Transferase</keyword>
<evidence type="ECO:0000313" key="4">
    <source>
        <dbReference type="Proteomes" id="UP001187192"/>
    </source>
</evidence>
<dbReference type="PANTHER" id="PTHR48045">
    <property type="entry name" value="UDP-GLYCOSYLTRANSFERASE 72B1"/>
    <property type="match status" value="1"/>
</dbReference>
<keyword evidence="4" id="KW-1185">Reference proteome</keyword>
<protein>
    <submittedName>
        <fullName evidence="3">Uncharacterized protein</fullName>
    </submittedName>
</protein>
<dbReference type="EMBL" id="BTGU01000175">
    <property type="protein sequence ID" value="GMN64316.1"/>
    <property type="molecule type" value="Genomic_DNA"/>
</dbReference>
<feature type="signal peptide" evidence="2">
    <location>
        <begin position="1"/>
        <end position="20"/>
    </location>
</feature>
<dbReference type="AlphaFoldDB" id="A0AA88DYT5"/>
<dbReference type="GO" id="GO:0008194">
    <property type="term" value="F:UDP-glycosyltransferase activity"/>
    <property type="evidence" value="ECO:0007669"/>
    <property type="project" value="InterPro"/>
</dbReference>
<dbReference type="Gene3D" id="3.40.50.2000">
    <property type="entry name" value="Glycogen Phosphorylase B"/>
    <property type="match status" value="1"/>
</dbReference>
<dbReference type="Proteomes" id="UP001187192">
    <property type="component" value="Unassembled WGS sequence"/>
</dbReference>